<dbReference type="PANTHER" id="PTHR35043">
    <property type="entry name" value="TRANSCRIPTION FACTOR DOMAIN-CONTAINING PROTEIN"/>
    <property type="match status" value="1"/>
</dbReference>
<name>A0A0C9XDJ6_9AGAR</name>
<accession>A0A0C9XDJ6</accession>
<keyword evidence="1" id="KW-0472">Membrane</keyword>
<gene>
    <name evidence="2" type="ORF">K443DRAFT_110726</name>
</gene>
<evidence type="ECO:0000256" key="1">
    <source>
        <dbReference type="SAM" id="Phobius"/>
    </source>
</evidence>
<keyword evidence="1" id="KW-1133">Transmembrane helix</keyword>
<proteinExistence type="predicted"/>
<dbReference type="EMBL" id="KN838802">
    <property type="protein sequence ID" value="KIJ94277.1"/>
    <property type="molecule type" value="Genomic_DNA"/>
</dbReference>
<dbReference type="HOGENOM" id="CLU_022883_6_0_1"/>
<keyword evidence="3" id="KW-1185">Reference proteome</keyword>
<sequence length="355" mass="39949">MLMPGDERRGVLTRDMFRDLLREGAIKGHVPLDYQAEIEDRSKADGLAKGIAVLQTTWFIAQCISRKVQGLITTEIELITVALNGISYFLWWDKPLNIKCCVPVTLLDDEDRKPVVIHPFEPRSKFTLLAVPLVVAAHETANVPHSIPKKWPQIFSSIFSWAHILRLWDSLGRLMGYMARGVVTLPHTCALLVKQALVGIPMLLLMVVLGLFSRMWDLHNCYGVNGGAIRVPTFYAPPIDHYEIFWVDVTSVVVATLFGSIHCAGWNFSFPSHAELIIWRVSSLIIVIVPCTFFLPPLVIRIKRPVEVDTMLYGLGIVIYVLARLILLVEALTSLRHLPPGAYTVVEWTALLLHM</sequence>
<organism evidence="2 3">
    <name type="scientific">Laccaria amethystina LaAM-08-1</name>
    <dbReference type="NCBI Taxonomy" id="1095629"/>
    <lineage>
        <taxon>Eukaryota</taxon>
        <taxon>Fungi</taxon>
        <taxon>Dikarya</taxon>
        <taxon>Basidiomycota</taxon>
        <taxon>Agaricomycotina</taxon>
        <taxon>Agaricomycetes</taxon>
        <taxon>Agaricomycetidae</taxon>
        <taxon>Agaricales</taxon>
        <taxon>Agaricineae</taxon>
        <taxon>Hydnangiaceae</taxon>
        <taxon>Laccaria</taxon>
    </lineage>
</organism>
<dbReference type="STRING" id="1095629.A0A0C9XDJ6"/>
<dbReference type="PANTHER" id="PTHR35043:SF7">
    <property type="entry name" value="TRANSCRIPTION FACTOR DOMAIN-CONTAINING PROTEIN"/>
    <property type="match status" value="1"/>
</dbReference>
<keyword evidence="1" id="KW-0812">Transmembrane</keyword>
<feature type="transmembrane region" description="Helical" evidence="1">
    <location>
        <begin position="244"/>
        <end position="265"/>
    </location>
</feature>
<dbReference type="AlphaFoldDB" id="A0A0C9XDJ6"/>
<feature type="transmembrane region" description="Helical" evidence="1">
    <location>
        <begin position="189"/>
        <end position="212"/>
    </location>
</feature>
<reference evidence="3" key="2">
    <citation type="submission" date="2015-01" db="EMBL/GenBank/DDBJ databases">
        <title>Evolutionary Origins and Diversification of the Mycorrhizal Mutualists.</title>
        <authorList>
            <consortium name="DOE Joint Genome Institute"/>
            <consortium name="Mycorrhizal Genomics Consortium"/>
            <person name="Kohler A."/>
            <person name="Kuo A."/>
            <person name="Nagy L.G."/>
            <person name="Floudas D."/>
            <person name="Copeland A."/>
            <person name="Barry K.W."/>
            <person name="Cichocki N."/>
            <person name="Veneault-Fourrey C."/>
            <person name="LaButti K."/>
            <person name="Lindquist E.A."/>
            <person name="Lipzen A."/>
            <person name="Lundell T."/>
            <person name="Morin E."/>
            <person name="Murat C."/>
            <person name="Riley R."/>
            <person name="Ohm R."/>
            <person name="Sun H."/>
            <person name="Tunlid A."/>
            <person name="Henrissat B."/>
            <person name="Grigoriev I.V."/>
            <person name="Hibbett D.S."/>
            <person name="Martin F."/>
        </authorList>
    </citation>
    <scope>NUCLEOTIDE SEQUENCE [LARGE SCALE GENOMIC DNA]</scope>
    <source>
        <strain evidence="3">LaAM-08-1</strain>
    </source>
</reference>
<protein>
    <submittedName>
        <fullName evidence="2">Uncharacterized protein</fullName>
    </submittedName>
</protein>
<dbReference type="OrthoDB" id="9451547at2759"/>
<evidence type="ECO:0000313" key="3">
    <source>
        <dbReference type="Proteomes" id="UP000054477"/>
    </source>
</evidence>
<evidence type="ECO:0000313" key="2">
    <source>
        <dbReference type="EMBL" id="KIJ94277.1"/>
    </source>
</evidence>
<dbReference type="Proteomes" id="UP000054477">
    <property type="component" value="Unassembled WGS sequence"/>
</dbReference>
<reference evidence="2 3" key="1">
    <citation type="submission" date="2014-04" db="EMBL/GenBank/DDBJ databases">
        <authorList>
            <consortium name="DOE Joint Genome Institute"/>
            <person name="Kuo A."/>
            <person name="Kohler A."/>
            <person name="Nagy L.G."/>
            <person name="Floudas D."/>
            <person name="Copeland A."/>
            <person name="Barry K.W."/>
            <person name="Cichocki N."/>
            <person name="Veneault-Fourrey C."/>
            <person name="LaButti K."/>
            <person name="Lindquist E.A."/>
            <person name="Lipzen A."/>
            <person name="Lundell T."/>
            <person name="Morin E."/>
            <person name="Murat C."/>
            <person name="Sun H."/>
            <person name="Tunlid A."/>
            <person name="Henrissat B."/>
            <person name="Grigoriev I.V."/>
            <person name="Hibbett D.S."/>
            <person name="Martin F."/>
            <person name="Nordberg H.P."/>
            <person name="Cantor M.N."/>
            <person name="Hua S.X."/>
        </authorList>
    </citation>
    <scope>NUCLEOTIDE SEQUENCE [LARGE SCALE GENOMIC DNA]</scope>
    <source>
        <strain evidence="2 3">LaAM-08-1</strain>
    </source>
</reference>
<feature type="transmembrane region" description="Helical" evidence="1">
    <location>
        <begin position="277"/>
        <end position="299"/>
    </location>
</feature>
<feature type="transmembrane region" description="Helical" evidence="1">
    <location>
        <begin position="311"/>
        <end position="329"/>
    </location>
</feature>